<evidence type="ECO:0000313" key="4">
    <source>
        <dbReference type="Proteomes" id="UP000671913"/>
    </source>
</evidence>
<keyword evidence="2" id="KW-1133">Transmembrane helix</keyword>
<gene>
    <name evidence="3" type="ORF">ACETAC_04020</name>
</gene>
<dbReference type="Proteomes" id="UP000671913">
    <property type="component" value="Chromosome"/>
</dbReference>
<keyword evidence="4" id="KW-1185">Reference proteome</keyword>
<evidence type="ECO:0000256" key="1">
    <source>
        <dbReference type="SAM" id="Coils"/>
    </source>
</evidence>
<dbReference type="PROSITE" id="PS51257">
    <property type="entry name" value="PROKAR_LIPOPROTEIN"/>
    <property type="match status" value="1"/>
</dbReference>
<dbReference type="AlphaFoldDB" id="A0A975AX67"/>
<dbReference type="EMBL" id="CP060096">
    <property type="protein sequence ID" value="QSZ28033.1"/>
    <property type="molecule type" value="Genomic_DNA"/>
</dbReference>
<evidence type="ECO:0000256" key="2">
    <source>
        <dbReference type="SAM" id="Phobius"/>
    </source>
</evidence>
<dbReference type="RefSeq" id="WP_284680764.1">
    <property type="nucleotide sequence ID" value="NZ_CP060096.1"/>
</dbReference>
<sequence length="188" mass="20483">MYKKPVFILSPIIAALITGCISWFFGGAMPNVAFLYGISVAIGAAAGILTVFVPLNGMFKELESARENISVLNKKINESQKNAQELESLRAKVSELNDKLNENQKASQEISAAKEDKFTDIKEMKGLVEGFAKAVKTVQEIDEMRSIELDKAINDASVELSELEKLMKNVTDKVSDVKNVLNKVGGGA</sequence>
<organism evidence="3 4">
    <name type="scientific">Aceticella autotrophica</name>
    <dbReference type="NCBI Taxonomy" id="2755338"/>
    <lineage>
        <taxon>Bacteria</taxon>
        <taxon>Bacillati</taxon>
        <taxon>Bacillota</taxon>
        <taxon>Clostridia</taxon>
        <taxon>Thermoanaerobacterales</taxon>
        <taxon>Thermoanaerobacteraceae</taxon>
        <taxon>Aceticella</taxon>
    </lineage>
</organism>
<feature type="transmembrane region" description="Helical" evidence="2">
    <location>
        <begin position="32"/>
        <end position="55"/>
    </location>
</feature>
<proteinExistence type="predicted"/>
<feature type="coiled-coil region" evidence="1">
    <location>
        <begin position="153"/>
        <end position="180"/>
    </location>
</feature>
<keyword evidence="2" id="KW-0812">Transmembrane</keyword>
<dbReference type="KEGG" id="aaut:ACETAC_04020"/>
<protein>
    <submittedName>
        <fullName evidence="3">Uncharacterized protein</fullName>
    </submittedName>
</protein>
<accession>A0A975AX67</accession>
<keyword evidence="1" id="KW-0175">Coiled coil</keyword>
<evidence type="ECO:0000313" key="3">
    <source>
        <dbReference type="EMBL" id="QSZ28033.1"/>
    </source>
</evidence>
<dbReference type="Gene3D" id="1.20.1170.10">
    <property type="match status" value="1"/>
</dbReference>
<feature type="coiled-coil region" evidence="1">
    <location>
        <begin position="55"/>
        <end position="116"/>
    </location>
</feature>
<reference evidence="3" key="1">
    <citation type="submission" date="2020-08" db="EMBL/GenBank/DDBJ databases">
        <title>Genomic insights into the carbon and energy metabolism of the first obligate autotrophic acetogenic bacterium Aceticella autotrophica gen. nov., sp. nov.</title>
        <authorList>
            <person name="Toshchakov S.V."/>
            <person name="Elcheninov A.G."/>
            <person name="Kublanov I.V."/>
            <person name="Frolov E.N."/>
            <person name="Lebedinsky A.V."/>
        </authorList>
    </citation>
    <scope>NUCLEOTIDE SEQUENCE</scope>
    <source>
        <strain evidence="3">3443-3Ac</strain>
    </source>
</reference>
<name>A0A975AX67_9THEO</name>
<feature type="transmembrane region" description="Helical" evidence="2">
    <location>
        <begin position="7"/>
        <end position="26"/>
    </location>
</feature>
<keyword evidence="2" id="KW-0472">Membrane</keyword>